<dbReference type="GO" id="GO:0006950">
    <property type="term" value="P:response to stress"/>
    <property type="evidence" value="ECO:0007669"/>
    <property type="project" value="TreeGrafter"/>
</dbReference>
<reference evidence="2 3" key="1">
    <citation type="submission" date="2016-10" db="EMBL/GenBank/DDBJ databases">
        <authorList>
            <person name="de Groot N.N."/>
        </authorList>
    </citation>
    <scope>NUCLEOTIDE SEQUENCE [LARGE SCALE GENOMIC DNA]</scope>
    <source>
        <strain evidence="2 3">DSM 2179</strain>
    </source>
</reference>
<dbReference type="PANTHER" id="PTHR33164:SF43">
    <property type="entry name" value="HTH-TYPE TRANSCRIPTIONAL REPRESSOR YETL"/>
    <property type="match status" value="1"/>
</dbReference>
<sequence>MEYVDRKELSARFIDSFHAFNSNFFQKINYPIAANHWISLCILDSYGPLTATALGNHLSISKQQVLQIINKLCKDGYISRQTALSDRRYKNITLTEKGHKIIMNEIRLLTLVFENKIDILTDLELTKFDEAIKTFVPLFEKIYIINKEPT</sequence>
<evidence type="ECO:0000259" key="1">
    <source>
        <dbReference type="PROSITE" id="PS50995"/>
    </source>
</evidence>
<dbReference type="GO" id="GO:0003700">
    <property type="term" value="F:DNA-binding transcription factor activity"/>
    <property type="evidence" value="ECO:0007669"/>
    <property type="project" value="InterPro"/>
</dbReference>
<evidence type="ECO:0000313" key="3">
    <source>
        <dbReference type="Proteomes" id="UP000199662"/>
    </source>
</evidence>
<accession>A0A1H7CPV6</accession>
<dbReference type="Proteomes" id="UP000199662">
    <property type="component" value="Unassembled WGS sequence"/>
</dbReference>
<organism evidence="2 3">
    <name type="scientific">Propionispira arboris</name>
    <dbReference type="NCBI Taxonomy" id="84035"/>
    <lineage>
        <taxon>Bacteria</taxon>
        <taxon>Bacillati</taxon>
        <taxon>Bacillota</taxon>
        <taxon>Negativicutes</taxon>
        <taxon>Selenomonadales</taxon>
        <taxon>Selenomonadaceae</taxon>
        <taxon>Propionispira</taxon>
    </lineage>
</organism>
<protein>
    <submittedName>
        <fullName evidence="2">DNA-binding transcriptional regulator, MarR family</fullName>
    </submittedName>
</protein>
<proteinExistence type="predicted"/>
<dbReference type="SMART" id="SM00347">
    <property type="entry name" value="HTH_MARR"/>
    <property type="match status" value="1"/>
</dbReference>
<dbReference type="STRING" id="84035.SAMN05660742_1239"/>
<dbReference type="Pfam" id="PF01047">
    <property type="entry name" value="MarR"/>
    <property type="match status" value="1"/>
</dbReference>
<dbReference type="GO" id="GO:0003677">
    <property type="term" value="F:DNA binding"/>
    <property type="evidence" value="ECO:0007669"/>
    <property type="project" value="UniProtKB-KW"/>
</dbReference>
<dbReference type="RefSeq" id="WP_091834928.1">
    <property type="nucleotide sequence ID" value="NZ_FNZK01000023.1"/>
</dbReference>
<evidence type="ECO:0000313" key="2">
    <source>
        <dbReference type="EMBL" id="SEJ90607.1"/>
    </source>
</evidence>
<keyword evidence="3" id="KW-1185">Reference proteome</keyword>
<dbReference type="PROSITE" id="PS50995">
    <property type="entry name" value="HTH_MARR_2"/>
    <property type="match status" value="1"/>
</dbReference>
<dbReference type="PANTHER" id="PTHR33164">
    <property type="entry name" value="TRANSCRIPTIONAL REGULATOR, MARR FAMILY"/>
    <property type="match status" value="1"/>
</dbReference>
<keyword evidence="2" id="KW-0238">DNA-binding</keyword>
<dbReference type="PRINTS" id="PR00598">
    <property type="entry name" value="HTHMARR"/>
</dbReference>
<dbReference type="AlphaFoldDB" id="A0A1H7CPV6"/>
<name>A0A1H7CPV6_9FIRM</name>
<dbReference type="EMBL" id="FNZK01000023">
    <property type="protein sequence ID" value="SEJ90607.1"/>
    <property type="molecule type" value="Genomic_DNA"/>
</dbReference>
<feature type="domain" description="HTH marR-type" evidence="1">
    <location>
        <begin position="6"/>
        <end position="144"/>
    </location>
</feature>
<dbReference type="InterPro" id="IPR000835">
    <property type="entry name" value="HTH_MarR-typ"/>
</dbReference>
<dbReference type="InterPro" id="IPR036390">
    <property type="entry name" value="WH_DNA-bd_sf"/>
</dbReference>
<dbReference type="Gene3D" id="1.10.10.10">
    <property type="entry name" value="Winged helix-like DNA-binding domain superfamily/Winged helix DNA-binding domain"/>
    <property type="match status" value="1"/>
</dbReference>
<dbReference type="InterPro" id="IPR036388">
    <property type="entry name" value="WH-like_DNA-bd_sf"/>
</dbReference>
<gene>
    <name evidence="2" type="ORF">SAMN05660742_1239</name>
</gene>
<dbReference type="SUPFAM" id="SSF46785">
    <property type="entry name" value="Winged helix' DNA-binding domain"/>
    <property type="match status" value="1"/>
</dbReference>
<dbReference type="InterPro" id="IPR039422">
    <property type="entry name" value="MarR/SlyA-like"/>
</dbReference>